<dbReference type="SUPFAM" id="SSF56112">
    <property type="entry name" value="Protein kinase-like (PK-like)"/>
    <property type="match status" value="1"/>
</dbReference>
<sequence length="302" mass="31900">MTMHEDQVDVAPELAAALVREQFPRWGGLPLRPVHSTGTVNAIFRIGDALTARFPLRLADAAATRAVLEQEARASAELAGVSPFPTPEPVALGEPGAGYPMPWSVQTWVPGSPATEADPGGSEPFARDLAAFIAALRGADTRGRRFAGPGRGGELTAHDAWMEKCFAESAGLLDVPRLRALWDRLRRLPRGGADAMTHGDLIPGNVLVAGGRLAGVLDGGGFGPADPALDLVGAWHLLDSGPRRVLRAALGCGDLEWERGMAWAFAQAMGLVWYYVESNPVMSATGRRTLDRILESAEGGGA</sequence>
<proteinExistence type="predicted"/>
<evidence type="ECO:0000259" key="1">
    <source>
        <dbReference type="Pfam" id="PF01636"/>
    </source>
</evidence>
<dbReference type="Proteomes" id="UP000272474">
    <property type="component" value="Unassembled WGS sequence"/>
</dbReference>
<evidence type="ECO:0000313" key="2">
    <source>
        <dbReference type="EMBL" id="RKN44854.1"/>
    </source>
</evidence>
<dbReference type="InterPro" id="IPR002575">
    <property type="entry name" value="Aminoglycoside_PTrfase"/>
</dbReference>
<dbReference type="Pfam" id="PF01636">
    <property type="entry name" value="APH"/>
    <property type="match status" value="1"/>
</dbReference>
<dbReference type="PANTHER" id="PTHR21310:SF42">
    <property type="entry name" value="BIFUNCTIONAL AAC_APH"/>
    <property type="match status" value="1"/>
</dbReference>
<dbReference type="RefSeq" id="WP_120676654.1">
    <property type="nucleotide sequence ID" value="NZ_RBAL01000003.1"/>
</dbReference>
<dbReference type="Gene3D" id="3.30.200.20">
    <property type="entry name" value="Phosphorylase Kinase, domain 1"/>
    <property type="match status" value="1"/>
</dbReference>
<dbReference type="CDD" id="cd05155">
    <property type="entry name" value="APH_ChoK_like_1"/>
    <property type="match status" value="1"/>
</dbReference>
<gene>
    <name evidence="2" type="ORF">D7294_06980</name>
</gene>
<name>A0A3A9ZAN0_9ACTN</name>
<comment type="caution">
    <text evidence="2">The sequence shown here is derived from an EMBL/GenBank/DDBJ whole genome shotgun (WGS) entry which is preliminary data.</text>
</comment>
<dbReference type="PANTHER" id="PTHR21310">
    <property type="entry name" value="AMINOGLYCOSIDE PHOSPHOTRANSFERASE-RELATED-RELATED"/>
    <property type="match status" value="1"/>
</dbReference>
<feature type="domain" description="Aminoglycoside phosphotransferase" evidence="1">
    <location>
        <begin position="38"/>
        <end position="259"/>
    </location>
</feature>
<evidence type="ECO:0000313" key="3">
    <source>
        <dbReference type="Proteomes" id="UP000272474"/>
    </source>
</evidence>
<dbReference type="InterPro" id="IPR051678">
    <property type="entry name" value="AGP_Transferase"/>
</dbReference>
<dbReference type="GO" id="GO:0016740">
    <property type="term" value="F:transferase activity"/>
    <property type="evidence" value="ECO:0007669"/>
    <property type="project" value="UniProtKB-KW"/>
</dbReference>
<reference evidence="2 3" key="1">
    <citation type="journal article" date="2014" name="Int. J. Syst. Evol. Microbiol.">
        <title>Streptomyces hoynatensis sp. nov., isolated from deep marine sediment.</title>
        <authorList>
            <person name="Veyisoglu A."/>
            <person name="Sahin N."/>
        </authorList>
    </citation>
    <scope>NUCLEOTIDE SEQUENCE [LARGE SCALE GENOMIC DNA]</scope>
    <source>
        <strain evidence="2 3">KCTC 29097</strain>
    </source>
</reference>
<dbReference type="AlphaFoldDB" id="A0A3A9ZAN0"/>
<keyword evidence="3" id="KW-1185">Reference proteome</keyword>
<dbReference type="EMBL" id="RBAL01000003">
    <property type="protein sequence ID" value="RKN44854.1"/>
    <property type="molecule type" value="Genomic_DNA"/>
</dbReference>
<keyword evidence="2" id="KW-0808">Transferase</keyword>
<protein>
    <submittedName>
        <fullName evidence="2">Aminoglycoside phosphotransferase family protein</fullName>
    </submittedName>
</protein>
<accession>A0A3A9ZAN0</accession>
<organism evidence="2 3">
    <name type="scientific">Streptomyces hoynatensis</name>
    <dbReference type="NCBI Taxonomy" id="1141874"/>
    <lineage>
        <taxon>Bacteria</taxon>
        <taxon>Bacillati</taxon>
        <taxon>Actinomycetota</taxon>
        <taxon>Actinomycetes</taxon>
        <taxon>Kitasatosporales</taxon>
        <taxon>Streptomycetaceae</taxon>
        <taxon>Streptomyces</taxon>
    </lineage>
</organism>
<dbReference type="OrthoDB" id="9797603at2"/>
<dbReference type="InterPro" id="IPR011009">
    <property type="entry name" value="Kinase-like_dom_sf"/>
</dbReference>
<dbReference type="Gene3D" id="3.90.1200.10">
    <property type="match status" value="1"/>
</dbReference>